<proteinExistence type="predicted"/>
<sequence length="70" mass="8266">MNSDVTIELTKAIRKLYTLEDSIIYEDKIDHRDLRSKQALLISEVIQSLQELESDMKRDPFLRAQKEMVL</sequence>
<protein>
    <submittedName>
        <fullName evidence="1">Uncharacterized protein</fullName>
    </submittedName>
</protein>
<name>A0A2G6KB39_9BACT</name>
<accession>A0A2G6KB39</accession>
<dbReference type="AlphaFoldDB" id="A0A2G6KB39"/>
<dbReference type="Proteomes" id="UP000230821">
    <property type="component" value="Unassembled WGS sequence"/>
</dbReference>
<evidence type="ECO:0000313" key="2">
    <source>
        <dbReference type="Proteomes" id="UP000230821"/>
    </source>
</evidence>
<dbReference type="EMBL" id="PDSK01000111">
    <property type="protein sequence ID" value="PIE32580.1"/>
    <property type="molecule type" value="Genomic_DNA"/>
</dbReference>
<comment type="caution">
    <text evidence="1">The sequence shown here is derived from an EMBL/GenBank/DDBJ whole genome shotgun (WGS) entry which is preliminary data.</text>
</comment>
<evidence type="ECO:0000313" key="1">
    <source>
        <dbReference type="EMBL" id="PIE32580.1"/>
    </source>
</evidence>
<organism evidence="1 2">
    <name type="scientific">candidate division KSB3 bacterium</name>
    <dbReference type="NCBI Taxonomy" id="2044937"/>
    <lineage>
        <taxon>Bacteria</taxon>
        <taxon>candidate division KSB3</taxon>
    </lineage>
</organism>
<gene>
    <name evidence="1" type="ORF">CSA56_14840</name>
</gene>
<reference evidence="1 2" key="1">
    <citation type="submission" date="2017-10" db="EMBL/GenBank/DDBJ databases">
        <title>Novel microbial diversity and functional potential in the marine mammal oral microbiome.</title>
        <authorList>
            <person name="Dudek N.K."/>
            <person name="Sun C.L."/>
            <person name="Burstein D."/>
            <person name="Kantor R.S."/>
            <person name="Aliaga Goltsman D.S."/>
            <person name="Bik E.M."/>
            <person name="Thomas B.C."/>
            <person name="Banfield J.F."/>
            <person name="Relman D.A."/>
        </authorList>
    </citation>
    <scope>NUCLEOTIDE SEQUENCE [LARGE SCALE GENOMIC DNA]</scope>
    <source>
        <strain evidence="1">DOLJORAL78_47_16</strain>
    </source>
</reference>